<dbReference type="InterPro" id="IPR014729">
    <property type="entry name" value="Rossmann-like_a/b/a_fold"/>
</dbReference>
<dbReference type="Gene3D" id="3.40.50.620">
    <property type="entry name" value="HUPs"/>
    <property type="match status" value="2"/>
</dbReference>
<dbReference type="AlphaFoldDB" id="A0A285P950"/>
<dbReference type="EMBL" id="OBEJ01000007">
    <property type="protein sequence ID" value="SNZ17958.1"/>
    <property type="molecule type" value="Genomic_DNA"/>
</dbReference>
<dbReference type="InterPro" id="IPR006015">
    <property type="entry name" value="Universal_stress_UspA"/>
</dbReference>
<sequence length="284" mass="31339">MAYVVPSMRAIYATDLSAASEAAIHNETCLECLDRVGVETIHLVTVVPSNVHAGMPGMDLQQRRQQGLDRYRAVMESAGFEVETHVVRGTPHRRINGIAGTVRADMTIIGSRGQSPLENRVIGSTARNLARTTVVPLLVNRVERATDEPEIRHEHLFQRILYATDFSENAERAFDAFSYLRHATEEATLVHVESPKDPSDDAEAQLETLAGRLDDWDIDTSIELRYGDAADEILAVEDEVEPATTLLGSRGRSRLRRLMLGSVSEEVVARASGNVYLVPPPRTA</sequence>
<evidence type="ECO:0000256" key="1">
    <source>
        <dbReference type="ARBA" id="ARBA00008791"/>
    </source>
</evidence>
<keyword evidence="4" id="KW-1185">Reference proteome</keyword>
<feature type="domain" description="UspA" evidence="2">
    <location>
        <begin position="9"/>
        <end position="139"/>
    </location>
</feature>
<dbReference type="PANTHER" id="PTHR46268:SF6">
    <property type="entry name" value="UNIVERSAL STRESS PROTEIN UP12"/>
    <property type="match status" value="1"/>
</dbReference>
<evidence type="ECO:0000259" key="2">
    <source>
        <dbReference type="Pfam" id="PF00582"/>
    </source>
</evidence>
<accession>A0A285P950</accession>
<dbReference type="SUPFAM" id="SSF52402">
    <property type="entry name" value="Adenine nucleotide alpha hydrolases-like"/>
    <property type="match status" value="2"/>
</dbReference>
<dbReference type="PANTHER" id="PTHR46268">
    <property type="entry name" value="STRESS RESPONSE PROTEIN NHAX"/>
    <property type="match status" value="1"/>
</dbReference>
<feature type="domain" description="UspA" evidence="2">
    <location>
        <begin position="157"/>
        <end position="279"/>
    </location>
</feature>
<dbReference type="Proteomes" id="UP000219453">
    <property type="component" value="Unassembled WGS sequence"/>
</dbReference>
<proteinExistence type="inferred from homology"/>
<gene>
    <name evidence="3" type="ORF">SAMN06269185_3180</name>
</gene>
<dbReference type="InterPro" id="IPR006016">
    <property type="entry name" value="UspA"/>
</dbReference>
<dbReference type="CDD" id="cd00293">
    <property type="entry name" value="USP-like"/>
    <property type="match status" value="2"/>
</dbReference>
<comment type="similarity">
    <text evidence="1">Belongs to the universal stress protein A family.</text>
</comment>
<protein>
    <submittedName>
        <fullName evidence="3">Nucleotide-binding universal stress protein, UspA family</fullName>
    </submittedName>
</protein>
<dbReference type="Pfam" id="PF00582">
    <property type="entry name" value="Usp"/>
    <property type="match status" value="2"/>
</dbReference>
<dbReference type="PRINTS" id="PR01438">
    <property type="entry name" value="UNVRSLSTRESS"/>
</dbReference>
<name>A0A285P950_NATPI</name>
<evidence type="ECO:0000313" key="4">
    <source>
        <dbReference type="Proteomes" id="UP000219453"/>
    </source>
</evidence>
<reference evidence="3 4" key="1">
    <citation type="submission" date="2017-09" db="EMBL/GenBank/DDBJ databases">
        <authorList>
            <person name="Ehlers B."/>
            <person name="Leendertz F.H."/>
        </authorList>
    </citation>
    <scope>NUCLEOTIDE SEQUENCE [LARGE SCALE GENOMIC DNA]</scope>
    <source>
        <strain evidence="3 4">DSM 27208</strain>
    </source>
</reference>
<organism evidence="3 4">
    <name type="scientific">Natronoarchaeum philippinense</name>
    <dbReference type="NCBI Taxonomy" id="558529"/>
    <lineage>
        <taxon>Archaea</taxon>
        <taxon>Methanobacteriati</taxon>
        <taxon>Methanobacteriota</taxon>
        <taxon>Stenosarchaea group</taxon>
        <taxon>Halobacteria</taxon>
        <taxon>Halobacteriales</taxon>
        <taxon>Natronoarchaeaceae</taxon>
    </lineage>
</organism>
<evidence type="ECO:0000313" key="3">
    <source>
        <dbReference type="EMBL" id="SNZ17958.1"/>
    </source>
</evidence>